<feature type="compositionally biased region" description="Low complexity" evidence="1">
    <location>
        <begin position="639"/>
        <end position="652"/>
    </location>
</feature>
<dbReference type="GO" id="GO:0003676">
    <property type="term" value="F:nucleic acid binding"/>
    <property type="evidence" value="ECO:0007669"/>
    <property type="project" value="InterPro"/>
</dbReference>
<sequence>MHYIPTLNDTFVTDDNQRVKIIHTDQQRVLLAPLINNVDEGDILLPVESFREQLRIGNLRLLTSRNETIEQYSDYQVKEADKRRTFLDEMERLYNLGMPPTASATIKQVKQNVEDKHHIAKKKHGDSTLCRWWKDYKDADFNLEASIKDRKIQTKRLNPASEVFLNKHLSNVWTKGNAENIAGGYRQYVKHAHQAIEENSAIQVVCESTFRNRLSDLNQFSLVAQSGNYSEITKALRTLCKKIHLNRALERVEMDRLSLNLALIGDDGKPTENVSIYIAIDCYSRYPISVTYEIGTSEDTVGALRSLKRIITDSNQQLPAFGLPEEVVVDNGPGYSSEAFRHVTKRLNISLTKTPSNQPWRKPFVESFNNTLRREFFEGASFTLPDGSEVLGVPGYFPKRTQTSLKPPTEESIKNAARITISDFEKQLLLYLHHYVNSAHSSLAGKTPQQVWDESIALHPQPATMDSLIHSAFHCFESKVKLSSRGTVQVDNQVFADAQLKQLYLNAKTLDKKQDLSVYVQRDPDDARYVTVIATFESLASEVIVENVPNRALKNDEFSCPVSFEQLNEGNAGCKRRDIYFGEFDTHIKPKRQKRLSGKIVQSANKNIKKGLSVDERIKQSNNLYNERNVTNKRKEETTSSSISTKHSSSKTARQSYKQHDFWDEDAV</sequence>
<protein>
    <recommendedName>
        <fullName evidence="2">Integrase catalytic domain-containing protein</fullName>
    </recommendedName>
</protein>
<gene>
    <name evidence="3" type="ORF">BFC17_21840</name>
</gene>
<dbReference type="SUPFAM" id="SSF53098">
    <property type="entry name" value="Ribonuclease H-like"/>
    <property type="match status" value="1"/>
</dbReference>
<dbReference type="Proteomes" id="UP000176037">
    <property type="component" value="Unassembled WGS sequence"/>
</dbReference>
<dbReference type="RefSeq" id="WP_070177110.1">
    <property type="nucleotide sequence ID" value="NZ_BMJR01000011.1"/>
</dbReference>
<evidence type="ECO:0000313" key="3">
    <source>
        <dbReference type="EMBL" id="OFI34182.1"/>
    </source>
</evidence>
<reference evidence="3 4" key="1">
    <citation type="submission" date="2016-09" db="EMBL/GenBank/DDBJ databases">
        <title>Alteromonas lipolytica, a new species isolated from sea water.</title>
        <authorList>
            <person name="Wu Y.-H."/>
            <person name="Cheng H."/>
            <person name="Xu X.-W."/>
        </authorList>
    </citation>
    <scope>NUCLEOTIDE SEQUENCE [LARGE SCALE GENOMIC DNA]</scope>
    <source>
        <strain evidence="3 4">JW12</strain>
    </source>
</reference>
<feature type="region of interest" description="Disordered" evidence="1">
    <location>
        <begin position="623"/>
        <end position="668"/>
    </location>
</feature>
<dbReference type="EMBL" id="MJIC01000014">
    <property type="protein sequence ID" value="OFI34182.1"/>
    <property type="molecule type" value="Genomic_DNA"/>
</dbReference>
<feature type="domain" description="Integrase catalytic" evidence="2">
    <location>
        <begin position="244"/>
        <end position="456"/>
    </location>
</feature>
<comment type="caution">
    <text evidence="3">The sequence shown here is derived from an EMBL/GenBank/DDBJ whole genome shotgun (WGS) entry which is preliminary data.</text>
</comment>
<dbReference type="InterPro" id="IPR012337">
    <property type="entry name" value="RNaseH-like_sf"/>
</dbReference>
<dbReference type="OrthoDB" id="501284at2"/>
<dbReference type="STRING" id="1856405.BFC17_21840"/>
<dbReference type="GO" id="GO:0015074">
    <property type="term" value="P:DNA integration"/>
    <property type="evidence" value="ECO:0007669"/>
    <property type="project" value="InterPro"/>
</dbReference>
<proteinExistence type="predicted"/>
<dbReference type="PANTHER" id="PTHR35004:SF6">
    <property type="entry name" value="TRANSPOSASE"/>
    <property type="match status" value="1"/>
</dbReference>
<dbReference type="InterPro" id="IPR036397">
    <property type="entry name" value="RNaseH_sf"/>
</dbReference>
<dbReference type="InterPro" id="IPR001584">
    <property type="entry name" value="Integrase_cat-core"/>
</dbReference>
<evidence type="ECO:0000259" key="2">
    <source>
        <dbReference type="PROSITE" id="PS50994"/>
    </source>
</evidence>
<keyword evidence="4" id="KW-1185">Reference proteome</keyword>
<name>A0A1E8FE32_9ALTE</name>
<evidence type="ECO:0000256" key="1">
    <source>
        <dbReference type="SAM" id="MobiDB-lite"/>
    </source>
</evidence>
<accession>A0A1E8FE32</accession>
<dbReference type="Gene3D" id="3.30.420.10">
    <property type="entry name" value="Ribonuclease H-like superfamily/Ribonuclease H"/>
    <property type="match status" value="1"/>
</dbReference>
<evidence type="ECO:0000313" key="4">
    <source>
        <dbReference type="Proteomes" id="UP000176037"/>
    </source>
</evidence>
<dbReference type="AlphaFoldDB" id="A0A1E8FE32"/>
<dbReference type="PROSITE" id="PS50994">
    <property type="entry name" value="INTEGRASE"/>
    <property type="match status" value="1"/>
</dbReference>
<organism evidence="3 4">
    <name type="scientific">Alteromonas lipolytica</name>
    <dbReference type="NCBI Taxonomy" id="1856405"/>
    <lineage>
        <taxon>Bacteria</taxon>
        <taxon>Pseudomonadati</taxon>
        <taxon>Pseudomonadota</taxon>
        <taxon>Gammaproteobacteria</taxon>
        <taxon>Alteromonadales</taxon>
        <taxon>Alteromonadaceae</taxon>
        <taxon>Alteromonas/Salinimonas group</taxon>
        <taxon>Alteromonas</taxon>
    </lineage>
</organism>
<dbReference type="PANTHER" id="PTHR35004">
    <property type="entry name" value="TRANSPOSASE RV3428C-RELATED"/>
    <property type="match status" value="1"/>
</dbReference>